<feature type="chain" id="PRO_5040936671" description="Lipoprotein" evidence="1">
    <location>
        <begin position="20"/>
        <end position="202"/>
    </location>
</feature>
<keyword evidence="1" id="KW-0732">Signal</keyword>
<name>A0A9X4XCS9_9FIRM</name>
<feature type="signal peptide" evidence="1">
    <location>
        <begin position="1"/>
        <end position="19"/>
    </location>
</feature>
<accession>A0A9X4XCS9</accession>
<sequence>MKKLAFICLFIMSILSLSACSNLSDTKMGIGPYPLNERDQSLLESFALLDQSQLLSFNAPKEATSLMIHLYSLDESGNWQDVQSGGGISIETERDANTHLEGTFAMTLNDDHSINFVISSHGRFSSRVDLDDLGFDSAISTHSFLTDFQTIELNKEIPVAIIVFDNGTSMRSFSVDSYFEPDIFEGMNSVQAVTLTFTNKEL</sequence>
<protein>
    <recommendedName>
        <fullName evidence="4">Lipoprotein</fullName>
    </recommendedName>
</protein>
<evidence type="ECO:0000313" key="3">
    <source>
        <dbReference type="Proteomes" id="UP000487649"/>
    </source>
</evidence>
<evidence type="ECO:0000313" key="2">
    <source>
        <dbReference type="EMBL" id="MTK21008.1"/>
    </source>
</evidence>
<dbReference type="Proteomes" id="UP000487649">
    <property type="component" value="Unassembled WGS sequence"/>
</dbReference>
<organism evidence="2 3">
    <name type="scientific">Turicibacter sanguinis</name>
    <dbReference type="NCBI Taxonomy" id="154288"/>
    <lineage>
        <taxon>Bacteria</taxon>
        <taxon>Bacillati</taxon>
        <taxon>Bacillota</taxon>
        <taxon>Erysipelotrichia</taxon>
        <taxon>Erysipelotrichales</taxon>
        <taxon>Turicibacteraceae</taxon>
        <taxon>Turicibacter</taxon>
    </lineage>
</organism>
<evidence type="ECO:0008006" key="4">
    <source>
        <dbReference type="Google" id="ProtNLM"/>
    </source>
</evidence>
<dbReference type="AlphaFoldDB" id="A0A9X4XCS9"/>
<gene>
    <name evidence="2" type="ORF">GMA92_06210</name>
</gene>
<proteinExistence type="predicted"/>
<dbReference type="EMBL" id="WMQE01000010">
    <property type="protein sequence ID" value="MTK21008.1"/>
    <property type="molecule type" value="Genomic_DNA"/>
</dbReference>
<dbReference type="PROSITE" id="PS51257">
    <property type="entry name" value="PROKAR_LIPOPROTEIN"/>
    <property type="match status" value="1"/>
</dbReference>
<evidence type="ECO:0000256" key="1">
    <source>
        <dbReference type="SAM" id="SignalP"/>
    </source>
</evidence>
<comment type="caution">
    <text evidence="2">The sequence shown here is derived from an EMBL/GenBank/DDBJ whole genome shotgun (WGS) entry which is preliminary data.</text>
</comment>
<reference evidence="2 3" key="1">
    <citation type="journal article" date="2019" name="Nat. Med.">
        <title>A library of human gut bacterial isolates paired with longitudinal multiomics data enables mechanistic microbiome research.</title>
        <authorList>
            <person name="Poyet M."/>
            <person name="Groussin M."/>
            <person name="Gibbons S.M."/>
            <person name="Avila-Pacheco J."/>
            <person name="Jiang X."/>
            <person name="Kearney S.M."/>
            <person name="Perrotta A.R."/>
            <person name="Berdy B."/>
            <person name="Zhao S."/>
            <person name="Lieberman T.D."/>
            <person name="Swanson P.K."/>
            <person name="Smith M."/>
            <person name="Roesemann S."/>
            <person name="Alexander J.E."/>
            <person name="Rich S.A."/>
            <person name="Livny J."/>
            <person name="Vlamakis H."/>
            <person name="Clish C."/>
            <person name="Bullock K."/>
            <person name="Deik A."/>
            <person name="Scott J."/>
            <person name="Pierce K.A."/>
            <person name="Xavier R.J."/>
            <person name="Alm E.J."/>
        </authorList>
    </citation>
    <scope>NUCLEOTIDE SEQUENCE [LARGE SCALE GENOMIC DNA]</scope>
    <source>
        <strain evidence="2 3">BIOML-A198</strain>
    </source>
</reference>